<accession>A0ABR7EWE3</accession>
<dbReference type="EMBL" id="JACOOY010000013">
    <property type="protein sequence ID" value="MBC5665681.1"/>
    <property type="molecule type" value="Genomic_DNA"/>
</dbReference>
<reference evidence="1 2" key="1">
    <citation type="submission" date="2020-08" db="EMBL/GenBank/DDBJ databases">
        <title>Genome public.</title>
        <authorList>
            <person name="Liu C."/>
            <person name="Sun Q."/>
        </authorList>
    </citation>
    <scope>NUCLEOTIDE SEQUENCE [LARGE SCALE GENOMIC DNA]</scope>
    <source>
        <strain evidence="1 2">NSJ-36</strain>
    </source>
</reference>
<evidence type="ECO:0008006" key="3">
    <source>
        <dbReference type="Google" id="ProtNLM"/>
    </source>
</evidence>
<dbReference type="Proteomes" id="UP000647235">
    <property type="component" value="Unassembled WGS sequence"/>
</dbReference>
<gene>
    <name evidence="1" type="ORF">H8S07_10445</name>
</gene>
<dbReference type="RefSeq" id="WP_186855969.1">
    <property type="nucleotide sequence ID" value="NZ_JACOOY010000013.1"/>
</dbReference>
<protein>
    <recommendedName>
        <fullName evidence="3">Peptidase C39-like domain-containing protein</fullName>
    </recommendedName>
</protein>
<name>A0ABR7EWE3_9FIRM</name>
<comment type="caution">
    <text evidence="1">The sequence shown here is derived from an EMBL/GenBank/DDBJ whole genome shotgun (WGS) entry which is preliminary data.</text>
</comment>
<organism evidence="1 2">
    <name type="scientific">Dorea hominis</name>
    <dbReference type="NCBI Taxonomy" id="2763040"/>
    <lineage>
        <taxon>Bacteria</taxon>
        <taxon>Bacillati</taxon>
        <taxon>Bacillota</taxon>
        <taxon>Clostridia</taxon>
        <taxon>Lachnospirales</taxon>
        <taxon>Lachnospiraceae</taxon>
        <taxon>Dorea</taxon>
    </lineage>
</organism>
<evidence type="ECO:0000313" key="1">
    <source>
        <dbReference type="EMBL" id="MBC5665681.1"/>
    </source>
</evidence>
<keyword evidence="2" id="KW-1185">Reference proteome</keyword>
<sequence length="209" mass="24341">MKKELEYFAIEGAFGGNQDWFSNVVMNMGGCAAATACDSCIYFAKYMGMRALYPYDINNLTKEDYKRFSQVMKPYIRPRVGGVRKLSWYMDGFSKYIAAVQAKLDIEEAGFLNIRMQEISGDVEYAEAYRRIKSQIDAGLPVPYLMLKHKNTEEFKEFTWHWFLVVGYEEKDEDMLIRIATYGEEIWLSLRKMWATGYEEKGGIVLYTI</sequence>
<evidence type="ECO:0000313" key="2">
    <source>
        <dbReference type="Proteomes" id="UP000647235"/>
    </source>
</evidence>
<proteinExistence type="predicted"/>